<dbReference type="EMBL" id="LCIH01000002">
    <property type="protein sequence ID" value="KKT52426.1"/>
    <property type="molecule type" value="Genomic_DNA"/>
</dbReference>
<gene>
    <name evidence="1" type="ORF">UW44_C0002G0092</name>
</gene>
<accession>A0A0G1HZ32</accession>
<protein>
    <submittedName>
        <fullName evidence="1">Uncharacterized protein</fullName>
    </submittedName>
</protein>
<organism evidence="1 2">
    <name type="scientific">Candidatus Collierbacteria bacterium GW2011_GWB2_44_22</name>
    <dbReference type="NCBI Taxonomy" id="1618387"/>
    <lineage>
        <taxon>Bacteria</taxon>
        <taxon>Candidatus Collieribacteriota</taxon>
    </lineage>
</organism>
<comment type="caution">
    <text evidence="1">The sequence shown here is derived from an EMBL/GenBank/DDBJ whole genome shotgun (WGS) entry which is preliminary data.</text>
</comment>
<name>A0A0G1HZ32_9BACT</name>
<dbReference type="Proteomes" id="UP000034006">
    <property type="component" value="Unassembled WGS sequence"/>
</dbReference>
<proteinExistence type="predicted"/>
<dbReference type="AlphaFoldDB" id="A0A0G1HZ32"/>
<sequence length="161" mass="17376">MDTLGGTVKNKRIVLFVLLLIGLSAATMAVVWATSGPFFTPDLDAAALYAPVENPLTVELVDSPIQSIAQKDIVCYVYDWVDGSDPHIQDVLESVRDSSGTIIAGGCFLPSDWKTGKIKTISWYSTDKALGQFNTYSCEVDLAMTATRDDADVWRCGSMGG</sequence>
<reference evidence="1 2" key="1">
    <citation type="journal article" date="2015" name="Nature">
        <title>rRNA introns, odd ribosomes, and small enigmatic genomes across a large radiation of phyla.</title>
        <authorList>
            <person name="Brown C.T."/>
            <person name="Hug L.A."/>
            <person name="Thomas B.C."/>
            <person name="Sharon I."/>
            <person name="Castelle C.J."/>
            <person name="Singh A."/>
            <person name="Wilkins M.J."/>
            <person name="Williams K.H."/>
            <person name="Banfield J.F."/>
        </authorList>
    </citation>
    <scope>NUCLEOTIDE SEQUENCE [LARGE SCALE GENOMIC DNA]</scope>
</reference>
<evidence type="ECO:0000313" key="2">
    <source>
        <dbReference type="Proteomes" id="UP000034006"/>
    </source>
</evidence>
<evidence type="ECO:0000313" key="1">
    <source>
        <dbReference type="EMBL" id="KKT52426.1"/>
    </source>
</evidence>